<keyword evidence="3" id="KW-1185">Reference proteome</keyword>
<protein>
    <submittedName>
        <fullName evidence="2">Uncharacterized protein</fullName>
    </submittedName>
</protein>
<feature type="transmembrane region" description="Helical" evidence="1">
    <location>
        <begin position="9"/>
        <end position="28"/>
    </location>
</feature>
<dbReference type="OrthoDB" id="2529962at2759"/>
<keyword evidence="1" id="KW-0472">Membrane</keyword>
<dbReference type="AlphaFoldDB" id="A0A9P6VTY3"/>
<name>A0A9P6VTY3_RHOMI</name>
<evidence type="ECO:0000313" key="2">
    <source>
        <dbReference type="EMBL" id="KAG0654056.1"/>
    </source>
</evidence>
<reference evidence="2 3" key="1">
    <citation type="submission" date="2020-11" db="EMBL/GenBank/DDBJ databases">
        <title>Kefir isolates.</title>
        <authorList>
            <person name="Marcisauskas S."/>
            <person name="Kim Y."/>
            <person name="Blasche S."/>
        </authorList>
    </citation>
    <scope>NUCLEOTIDE SEQUENCE [LARGE SCALE GENOMIC DNA]</scope>
    <source>
        <strain evidence="2 3">KR</strain>
    </source>
</reference>
<sequence>MTRSCCRTLILVLVSLVYPIGAPVAIAFSRGCGLLLFIDIALILLGVGIGGFFSGWSFEPLGVLKLSFGYGLAVLRESSHGSQRGCYNVALKPTRGVSSSRIIRAARRCICWKKANCPHRMDGDGAVASAILVSPSWAGQNLACNEPVVAARTGDVKLKRPDRCSAAVSIGAFLATRSASYFAHTLPTDREIVLDRAEPRTFAMEHSSQKVAGATVPLRHAQQTRATFRKIFNARLLLLLESTWRLLPRARPPLLLCDGMDAILAHDLVGGVSDSLAAAHHAVHDPEPRKFTQLASLSATLDSCKATYRTSFRRAAYALKLLIEYPLPLLQTGRR</sequence>
<feature type="transmembrane region" description="Helical" evidence="1">
    <location>
        <begin position="34"/>
        <end position="58"/>
    </location>
</feature>
<keyword evidence="1" id="KW-0812">Transmembrane</keyword>
<evidence type="ECO:0000313" key="3">
    <source>
        <dbReference type="Proteomes" id="UP000777482"/>
    </source>
</evidence>
<organism evidence="2 3">
    <name type="scientific">Rhodotorula mucilaginosa</name>
    <name type="common">Yeast</name>
    <name type="synonym">Rhodotorula rubra</name>
    <dbReference type="NCBI Taxonomy" id="5537"/>
    <lineage>
        <taxon>Eukaryota</taxon>
        <taxon>Fungi</taxon>
        <taxon>Dikarya</taxon>
        <taxon>Basidiomycota</taxon>
        <taxon>Pucciniomycotina</taxon>
        <taxon>Microbotryomycetes</taxon>
        <taxon>Sporidiobolales</taxon>
        <taxon>Sporidiobolaceae</taxon>
        <taxon>Rhodotorula</taxon>
    </lineage>
</organism>
<accession>A0A9P6VTY3</accession>
<comment type="caution">
    <text evidence="2">The sequence shown here is derived from an EMBL/GenBank/DDBJ whole genome shotgun (WGS) entry which is preliminary data.</text>
</comment>
<dbReference type="Proteomes" id="UP000777482">
    <property type="component" value="Unassembled WGS sequence"/>
</dbReference>
<gene>
    <name evidence="2" type="ORF">C6P46_001992</name>
</gene>
<evidence type="ECO:0000256" key="1">
    <source>
        <dbReference type="SAM" id="Phobius"/>
    </source>
</evidence>
<dbReference type="EMBL" id="PUHQ01000163">
    <property type="protein sequence ID" value="KAG0654056.1"/>
    <property type="molecule type" value="Genomic_DNA"/>
</dbReference>
<proteinExistence type="predicted"/>
<keyword evidence="1" id="KW-1133">Transmembrane helix</keyword>